<feature type="binding site" evidence="9">
    <location>
        <position position="249"/>
    </location>
    <ligand>
        <name>Zn(2+)</name>
        <dbReference type="ChEBI" id="CHEBI:29105"/>
        <note>catalytic</note>
    </ligand>
</feature>
<comment type="catalytic activity">
    <reaction evidence="8 9">
        <text>GTP + 4 H2O = 2,5-diamino-6-hydroxy-4-(5-phosphoribosylamino)-pyrimidine + formate + 2 phosphate + 3 H(+)</text>
        <dbReference type="Rhea" id="RHEA:23704"/>
        <dbReference type="ChEBI" id="CHEBI:15377"/>
        <dbReference type="ChEBI" id="CHEBI:15378"/>
        <dbReference type="ChEBI" id="CHEBI:15740"/>
        <dbReference type="ChEBI" id="CHEBI:37565"/>
        <dbReference type="ChEBI" id="CHEBI:43474"/>
        <dbReference type="ChEBI" id="CHEBI:58614"/>
        <dbReference type="EC" id="3.5.4.25"/>
    </reaction>
</comment>
<keyword evidence="3 9" id="KW-0479">Metal-binding</keyword>
<evidence type="ECO:0000256" key="3">
    <source>
        <dbReference type="ARBA" id="ARBA00022723"/>
    </source>
</evidence>
<dbReference type="PANTHER" id="PTHR21327:SF18">
    <property type="entry name" value="3,4-DIHYDROXY-2-BUTANONE 4-PHOSPHATE SYNTHASE"/>
    <property type="match status" value="1"/>
</dbReference>
<comment type="pathway">
    <text evidence="1 9">Cofactor biosynthesis; riboflavin biosynthesis; 5-amino-6-(D-ribitylamino)uracil from GTP: step 1/4.</text>
</comment>
<gene>
    <name evidence="9 11" type="primary">ribA</name>
    <name evidence="11" type="ORF">HT578_07245</name>
</gene>
<evidence type="ECO:0000259" key="10">
    <source>
        <dbReference type="Pfam" id="PF00925"/>
    </source>
</evidence>
<feature type="binding site" evidence="9">
    <location>
        <position position="251"/>
    </location>
    <ligand>
        <name>Zn(2+)</name>
        <dbReference type="ChEBI" id="CHEBI:29105"/>
        <note>catalytic</note>
    </ligand>
</feature>
<dbReference type="Gene3D" id="3.40.50.10990">
    <property type="entry name" value="GTP cyclohydrolase II"/>
    <property type="match status" value="1"/>
</dbReference>
<feature type="domain" description="GTP cyclohydrolase II" evidence="10">
    <location>
        <begin position="191"/>
        <end position="357"/>
    </location>
</feature>
<dbReference type="InterPro" id="IPR032677">
    <property type="entry name" value="GTP_cyclohydro_II"/>
</dbReference>
<protein>
    <recommendedName>
        <fullName evidence="9">GTP cyclohydrolase-2</fullName>
        <ecNumber evidence="9">3.5.4.25</ecNumber>
    </recommendedName>
    <alternativeName>
        <fullName evidence="9">GTP cyclohydrolase II</fullName>
    </alternativeName>
</protein>
<dbReference type="EMBL" id="CP054856">
    <property type="protein sequence ID" value="QVM83510.1"/>
    <property type="molecule type" value="Genomic_DNA"/>
</dbReference>
<comment type="function">
    <text evidence="9">Catalyzes the conversion of GTP to 2,5-diamino-6-ribosylamino-4(3H)-pyrimidinone 5'-phosphate (DARP), formate and pyrophosphate.</text>
</comment>
<organism evidence="11 12">
    <name type="scientific">Novosphingobium decolorationis</name>
    <dbReference type="NCBI Taxonomy" id="2698673"/>
    <lineage>
        <taxon>Bacteria</taxon>
        <taxon>Pseudomonadati</taxon>
        <taxon>Pseudomonadota</taxon>
        <taxon>Alphaproteobacteria</taxon>
        <taxon>Sphingomonadales</taxon>
        <taxon>Sphingomonadaceae</taxon>
        <taxon>Novosphingobium</taxon>
    </lineage>
</organism>
<dbReference type="PANTHER" id="PTHR21327">
    <property type="entry name" value="GTP CYCLOHYDROLASE II-RELATED"/>
    <property type="match status" value="1"/>
</dbReference>
<dbReference type="CDD" id="cd00641">
    <property type="entry name" value="GTP_cyclohydro2"/>
    <property type="match status" value="1"/>
</dbReference>
<feature type="binding site" evidence="9">
    <location>
        <position position="238"/>
    </location>
    <ligand>
        <name>Zn(2+)</name>
        <dbReference type="ChEBI" id="CHEBI:29105"/>
        <note>catalytic</note>
    </ligand>
</feature>
<feature type="binding site" evidence="9">
    <location>
        <position position="342"/>
    </location>
    <ligand>
        <name>GTP</name>
        <dbReference type="ChEBI" id="CHEBI:37565"/>
    </ligand>
</feature>
<accession>A0ABX8E5K8</accession>
<dbReference type="Pfam" id="PF00925">
    <property type="entry name" value="GTP_cyclohydro2"/>
    <property type="match status" value="1"/>
</dbReference>
<feature type="active site" description="Nucleophile" evidence="9">
    <location>
        <position position="316"/>
    </location>
</feature>
<dbReference type="InterPro" id="IPR036144">
    <property type="entry name" value="RibA-like_sf"/>
</dbReference>
<evidence type="ECO:0000313" key="12">
    <source>
        <dbReference type="Proteomes" id="UP000677126"/>
    </source>
</evidence>
<dbReference type="InterPro" id="IPR000926">
    <property type="entry name" value="RibA"/>
</dbReference>
<dbReference type="Proteomes" id="UP000677126">
    <property type="component" value="Chromosome"/>
</dbReference>
<feature type="binding site" evidence="9">
    <location>
        <position position="302"/>
    </location>
    <ligand>
        <name>GTP</name>
        <dbReference type="ChEBI" id="CHEBI:37565"/>
    </ligand>
</feature>
<dbReference type="SUPFAM" id="SSF142695">
    <property type="entry name" value="RibA-like"/>
    <property type="match status" value="1"/>
</dbReference>
<proteinExistence type="inferred from homology"/>
<feature type="binding site" evidence="9">
    <location>
        <position position="254"/>
    </location>
    <ligand>
        <name>GTP</name>
        <dbReference type="ChEBI" id="CHEBI:37565"/>
    </ligand>
</feature>
<reference evidence="11 12" key="1">
    <citation type="journal article" date="2021" name="Int. J. Syst. Evol. Microbiol.">
        <title>Novosphingobium decolorationis sp. nov., an aniline blue-decolourizing bacterium isolated from East Pacific sediment.</title>
        <authorList>
            <person name="Chen X."/>
            <person name="Dong B."/>
            <person name="Chen T."/>
            <person name="Ren N."/>
            <person name="Wang J."/>
            <person name="Xu Y."/>
            <person name="Yang J."/>
            <person name="Zhu S."/>
            <person name="Chen J."/>
        </authorList>
    </citation>
    <scope>NUCLEOTIDE SEQUENCE [LARGE SCALE GENOMIC DNA]</scope>
    <source>
        <strain evidence="11 12">502str22</strain>
    </source>
</reference>
<keyword evidence="7 9" id="KW-0342">GTP-binding</keyword>
<keyword evidence="5 9" id="KW-0378">Hydrolase</keyword>
<comment type="caution">
    <text evidence="9">Lacks conserved residue(s) required for the propagation of feature annotation.</text>
</comment>
<sequence length="382" mass="40558">MGEAQRPRAADHGVRALSTAPAFSLPARRVALAIDALRHGWPIRVGPQVGEGEILLPAETGFAPGTAAPRMLISSARAVTLKLANQREAAVPEAPVLIRAAEPFTLETARAIADPALDLDYPMKGPFAALPLAEGFGDGAAARVAMELARLAGILPAFLVAPDIEAGAAQTLAVADLDAWKDTARLGIASRARLPVEVCENSEIVAFRSADDMREHVALVIGTPSKARVPLVRLHSECLTGDILGSLKCDCGPQLQAALSAMAAEAEEGGWGVLLYMRQEGRGIGLINKLRAYRLQDQGLDTVDANNRLGLPTEARDFPVAARMLDLLKVGAIRLMTNNPSKVEALKGVGVDVVERVAHKLPANPHNARYLDTKRDRTGHIL</sequence>
<dbReference type="NCBIfam" id="NF001591">
    <property type="entry name" value="PRK00393.1"/>
    <property type="match status" value="1"/>
</dbReference>
<comment type="cofactor">
    <cofactor evidence="9">
        <name>Zn(2+)</name>
        <dbReference type="ChEBI" id="CHEBI:29105"/>
    </cofactor>
    <text evidence="9">Binds 1 zinc ion per subunit.</text>
</comment>
<evidence type="ECO:0000256" key="9">
    <source>
        <dbReference type="HAMAP-Rule" id="MF_00179"/>
    </source>
</evidence>
<keyword evidence="6 9" id="KW-0862">Zinc</keyword>
<evidence type="ECO:0000256" key="6">
    <source>
        <dbReference type="ARBA" id="ARBA00022833"/>
    </source>
</evidence>
<evidence type="ECO:0000256" key="8">
    <source>
        <dbReference type="ARBA" id="ARBA00049295"/>
    </source>
</evidence>
<dbReference type="HAMAP" id="MF_00179">
    <property type="entry name" value="RibA"/>
    <property type="match status" value="1"/>
</dbReference>
<keyword evidence="4 9" id="KW-0547">Nucleotide-binding</keyword>
<evidence type="ECO:0000313" key="11">
    <source>
        <dbReference type="EMBL" id="QVM83510.1"/>
    </source>
</evidence>
<evidence type="ECO:0000256" key="2">
    <source>
        <dbReference type="ARBA" id="ARBA00022619"/>
    </source>
</evidence>
<evidence type="ECO:0000256" key="4">
    <source>
        <dbReference type="ARBA" id="ARBA00022741"/>
    </source>
</evidence>
<dbReference type="NCBIfam" id="TIGR00505">
    <property type="entry name" value="ribA"/>
    <property type="match status" value="1"/>
</dbReference>
<feature type="binding site" evidence="9">
    <location>
        <begin position="233"/>
        <end position="237"/>
    </location>
    <ligand>
        <name>GTP</name>
        <dbReference type="ChEBI" id="CHEBI:37565"/>
    </ligand>
</feature>
<comment type="similarity">
    <text evidence="9">Belongs to the GTP cyclohydrolase II family.</text>
</comment>
<keyword evidence="12" id="KW-1185">Reference proteome</keyword>
<evidence type="ECO:0000256" key="1">
    <source>
        <dbReference type="ARBA" id="ARBA00004853"/>
    </source>
</evidence>
<evidence type="ECO:0000256" key="7">
    <source>
        <dbReference type="ARBA" id="ARBA00023134"/>
    </source>
</evidence>
<keyword evidence="2 9" id="KW-0686">Riboflavin biosynthesis</keyword>
<feature type="binding site" evidence="9">
    <location>
        <position position="337"/>
    </location>
    <ligand>
        <name>GTP</name>
        <dbReference type="ChEBI" id="CHEBI:37565"/>
    </ligand>
</feature>
<evidence type="ECO:0000256" key="5">
    <source>
        <dbReference type="ARBA" id="ARBA00022801"/>
    </source>
</evidence>
<feature type="binding site" evidence="9">
    <location>
        <begin position="280"/>
        <end position="282"/>
    </location>
    <ligand>
        <name>GTP</name>
        <dbReference type="ChEBI" id="CHEBI:37565"/>
    </ligand>
</feature>
<dbReference type="EC" id="3.5.4.25" evidence="9"/>
<dbReference type="GO" id="GO:0003935">
    <property type="term" value="F:GTP cyclohydrolase II activity"/>
    <property type="evidence" value="ECO:0007669"/>
    <property type="project" value="UniProtKB-EC"/>
</dbReference>
<name>A0ABX8E5K8_9SPHN</name>